<evidence type="ECO:0000313" key="14">
    <source>
        <dbReference type="EMBL" id="THD28199.1"/>
    </source>
</evidence>
<dbReference type="Proteomes" id="UP000230066">
    <property type="component" value="Unassembled WGS sequence"/>
</dbReference>
<evidence type="ECO:0000256" key="10">
    <source>
        <dbReference type="RuleBase" id="RU000688"/>
    </source>
</evidence>
<evidence type="ECO:0000256" key="4">
    <source>
        <dbReference type="ARBA" id="ARBA00022989"/>
    </source>
</evidence>
<protein>
    <submittedName>
        <fullName evidence="14">5-hydroxytryptamine receptor 1</fullName>
    </submittedName>
</protein>
<dbReference type="EMBL" id="JXXN02000212">
    <property type="protein sequence ID" value="THD28199.1"/>
    <property type="molecule type" value="Genomic_DNA"/>
</dbReference>
<evidence type="ECO:0000256" key="9">
    <source>
        <dbReference type="ARBA" id="ARBA00023224"/>
    </source>
</evidence>
<feature type="compositionally biased region" description="Basic residues" evidence="11">
    <location>
        <begin position="528"/>
        <end position="539"/>
    </location>
</feature>
<dbReference type="AlphaFoldDB" id="A0A4E0RHL4"/>
<feature type="compositionally biased region" description="Polar residues" evidence="11">
    <location>
        <begin position="382"/>
        <end position="397"/>
    </location>
</feature>
<reference evidence="14" key="1">
    <citation type="submission" date="2019-03" db="EMBL/GenBank/DDBJ databases">
        <title>Improved annotation for the trematode Fasciola hepatica.</title>
        <authorList>
            <person name="Choi Y.-J."/>
            <person name="Martin J."/>
            <person name="Mitreva M."/>
        </authorList>
    </citation>
    <scope>NUCLEOTIDE SEQUENCE [LARGE SCALE GENOMIC DNA]</scope>
</reference>
<keyword evidence="3 10" id="KW-0812">Transmembrane</keyword>
<dbReference type="GO" id="GO:0005886">
    <property type="term" value="C:plasma membrane"/>
    <property type="evidence" value="ECO:0007669"/>
    <property type="project" value="UniProtKB-SubCell"/>
</dbReference>
<dbReference type="InterPro" id="IPR017452">
    <property type="entry name" value="GPCR_Rhodpsn_7TM"/>
</dbReference>
<dbReference type="PANTHER" id="PTHR24248">
    <property type="entry name" value="ADRENERGIC RECEPTOR-RELATED G-PROTEIN COUPLED RECEPTOR"/>
    <property type="match status" value="1"/>
</dbReference>
<feature type="compositionally biased region" description="Basic and acidic residues" evidence="11">
    <location>
        <begin position="555"/>
        <end position="571"/>
    </location>
</feature>
<comment type="similarity">
    <text evidence="10">Belongs to the G-protein coupled receptor 1 family.</text>
</comment>
<keyword evidence="8 10" id="KW-0675">Receptor</keyword>
<accession>A0A4E0RHL4</accession>
<keyword evidence="15" id="KW-1185">Reference proteome</keyword>
<sequence length="571" mass="63961">MTDKDIISVVSTHFSYQFPSNWTLSMFDPRPFTSSLISMAVIPEPVVCISDSYTPVVSGVIGFILVLIAIGTAGGNFLVILAVALVKKLQTPSNILIVSLAFSDFLVGILVLPFSIIEALKGYWPFNEHLCDMYISFDVLLCTASILNLCAISIDRYLVITRPFTYVSRRTPCRMAEMIAAAWIISALISIPPNIGWKTPFEICKCEYSKNVGYQIYATFCAFYLPLLVMIVLYGRIFKLAREMSRAEQRQMIASSGEEVPPGTVTLKEDTIPTTPKADHITLYQSSAPFQDNELLATESTQRRQVMDDTHTFNNNTTENNNNNNSSFCPNIIRETNEINGNTSSGQNFVINPPVTPELSNGHSYAKSKRCSKDSSTAFLDRSSGTVAGNRQSSSVDLQRRKSRGSADSKVIKTLGVIMGCFCLCWLPFFIVQLLLALLTASGYKTENMIPVEAFRFLLWLGYVNSCLNPVIYAKYNQEFRLPFKMILLCRFRRINARLRSATFSAEYGLPSASTKSNSWFQSISTRGTRRNHRGSRTKRGYDHQGRPRPLSHLHQTDTLKMENDPKPSPL</sequence>
<dbReference type="GO" id="GO:0016907">
    <property type="term" value="F:G protein-coupled acetylcholine receptor activity"/>
    <property type="evidence" value="ECO:0007669"/>
    <property type="project" value="InterPro"/>
</dbReference>
<keyword evidence="5 10" id="KW-0297">G-protein coupled receptor</keyword>
<feature type="transmembrane region" description="Helical" evidence="12">
    <location>
        <begin position="60"/>
        <end position="83"/>
    </location>
</feature>
<evidence type="ECO:0000256" key="12">
    <source>
        <dbReference type="SAM" id="Phobius"/>
    </source>
</evidence>
<dbReference type="PROSITE" id="PS00237">
    <property type="entry name" value="G_PROTEIN_RECEP_F1_1"/>
    <property type="match status" value="1"/>
</dbReference>
<evidence type="ECO:0000256" key="3">
    <source>
        <dbReference type="ARBA" id="ARBA00022692"/>
    </source>
</evidence>
<feature type="transmembrane region" description="Helical" evidence="12">
    <location>
        <begin position="175"/>
        <end position="195"/>
    </location>
</feature>
<proteinExistence type="inferred from homology"/>
<evidence type="ECO:0000313" key="15">
    <source>
        <dbReference type="Proteomes" id="UP000230066"/>
    </source>
</evidence>
<evidence type="ECO:0000256" key="5">
    <source>
        <dbReference type="ARBA" id="ARBA00023040"/>
    </source>
</evidence>
<feature type="region of interest" description="Disordered" evidence="11">
    <location>
        <begin position="382"/>
        <end position="401"/>
    </location>
</feature>
<evidence type="ECO:0000256" key="6">
    <source>
        <dbReference type="ARBA" id="ARBA00023136"/>
    </source>
</evidence>
<evidence type="ECO:0000256" key="11">
    <source>
        <dbReference type="SAM" id="MobiDB-lite"/>
    </source>
</evidence>
<dbReference type="Pfam" id="PF00001">
    <property type="entry name" value="7tm_1"/>
    <property type="match status" value="1"/>
</dbReference>
<dbReference type="GO" id="GO:0004993">
    <property type="term" value="F:G protein-coupled serotonin receptor activity"/>
    <property type="evidence" value="ECO:0007669"/>
    <property type="project" value="UniProtKB-ARBA"/>
</dbReference>
<feature type="transmembrane region" description="Helical" evidence="12">
    <location>
        <begin position="215"/>
        <end position="235"/>
    </location>
</feature>
<name>A0A4E0RHL4_FASHE</name>
<dbReference type="PROSITE" id="PS50262">
    <property type="entry name" value="G_PROTEIN_RECEP_F1_2"/>
    <property type="match status" value="1"/>
</dbReference>
<evidence type="ECO:0000256" key="2">
    <source>
        <dbReference type="ARBA" id="ARBA00022475"/>
    </source>
</evidence>
<evidence type="ECO:0000256" key="8">
    <source>
        <dbReference type="ARBA" id="ARBA00023170"/>
    </source>
</evidence>
<dbReference type="PANTHER" id="PTHR24248:SF199">
    <property type="entry name" value="IP13425P-RELATED"/>
    <property type="match status" value="1"/>
</dbReference>
<keyword evidence="6 12" id="KW-0472">Membrane</keyword>
<dbReference type="SUPFAM" id="SSF81321">
    <property type="entry name" value="Family A G protein-coupled receptor-like"/>
    <property type="match status" value="1"/>
</dbReference>
<dbReference type="PRINTS" id="PR00243">
    <property type="entry name" value="MUSCARINICR"/>
</dbReference>
<feature type="transmembrane region" description="Helical" evidence="12">
    <location>
        <begin position="411"/>
        <end position="437"/>
    </location>
</feature>
<dbReference type="GO" id="GO:0043410">
    <property type="term" value="P:positive regulation of MAPK cascade"/>
    <property type="evidence" value="ECO:0007669"/>
    <property type="project" value="TreeGrafter"/>
</dbReference>
<feature type="region of interest" description="Disordered" evidence="11">
    <location>
        <begin position="311"/>
        <end position="330"/>
    </location>
</feature>
<dbReference type="PRINTS" id="PR00237">
    <property type="entry name" value="GPCRRHODOPSN"/>
</dbReference>
<keyword evidence="4 12" id="KW-1133">Transmembrane helix</keyword>
<feature type="transmembrane region" description="Helical" evidence="12">
    <location>
        <begin position="457"/>
        <end position="476"/>
    </location>
</feature>
<dbReference type="SMART" id="SM01381">
    <property type="entry name" value="7TM_GPCR_Srsx"/>
    <property type="match status" value="1"/>
</dbReference>
<keyword evidence="9 10" id="KW-0807">Transducer</keyword>
<feature type="transmembrane region" description="Helical" evidence="12">
    <location>
        <begin position="134"/>
        <end position="154"/>
    </location>
</feature>
<organism evidence="14 15">
    <name type="scientific">Fasciola hepatica</name>
    <name type="common">Liver fluke</name>
    <dbReference type="NCBI Taxonomy" id="6192"/>
    <lineage>
        <taxon>Eukaryota</taxon>
        <taxon>Metazoa</taxon>
        <taxon>Spiralia</taxon>
        <taxon>Lophotrochozoa</taxon>
        <taxon>Platyhelminthes</taxon>
        <taxon>Trematoda</taxon>
        <taxon>Digenea</taxon>
        <taxon>Plagiorchiida</taxon>
        <taxon>Echinostomata</taxon>
        <taxon>Echinostomatoidea</taxon>
        <taxon>Fasciolidae</taxon>
        <taxon>Fasciola</taxon>
    </lineage>
</organism>
<feature type="compositionally biased region" description="Low complexity" evidence="11">
    <location>
        <begin position="314"/>
        <end position="325"/>
    </location>
</feature>
<keyword evidence="2" id="KW-1003">Cell membrane</keyword>
<feature type="region of interest" description="Disordered" evidence="11">
    <location>
        <begin position="523"/>
        <end position="571"/>
    </location>
</feature>
<dbReference type="Gene3D" id="1.20.1070.10">
    <property type="entry name" value="Rhodopsin 7-helix transmembrane proteins"/>
    <property type="match status" value="2"/>
</dbReference>
<evidence type="ECO:0000256" key="7">
    <source>
        <dbReference type="ARBA" id="ARBA00023157"/>
    </source>
</evidence>
<keyword evidence="7" id="KW-1015">Disulfide bond</keyword>
<dbReference type="InterPro" id="IPR000276">
    <property type="entry name" value="GPCR_Rhodpsn"/>
</dbReference>
<comment type="subcellular location">
    <subcellularLocation>
        <location evidence="1">Cell membrane</location>
        <topology evidence="1">Multi-pass membrane protein</topology>
    </subcellularLocation>
</comment>
<comment type="caution">
    <text evidence="14">The sequence shown here is derived from an EMBL/GenBank/DDBJ whole genome shotgun (WGS) entry which is preliminary data.</text>
</comment>
<dbReference type="CDD" id="cd15329">
    <property type="entry name" value="7tmA_5-HT7"/>
    <property type="match status" value="1"/>
</dbReference>
<evidence type="ECO:0000256" key="1">
    <source>
        <dbReference type="ARBA" id="ARBA00004651"/>
    </source>
</evidence>
<dbReference type="InterPro" id="IPR000995">
    <property type="entry name" value="Musac_Ach_rcpt"/>
</dbReference>
<gene>
    <name evidence="14" type="ORF">D915_001009</name>
</gene>
<feature type="domain" description="G-protein coupled receptors family 1 profile" evidence="13">
    <location>
        <begin position="75"/>
        <end position="473"/>
    </location>
</feature>
<dbReference type="GO" id="GO:0071880">
    <property type="term" value="P:adenylate cyclase-activating adrenergic receptor signaling pathway"/>
    <property type="evidence" value="ECO:0007669"/>
    <property type="project" value="TreeGrafter"/>
</dbReference>
<evidence type="ECO:0000259" key="13">
    <source>
        <dbReference type="PROSITE" id="PS50262"/>
    </source>
</evidence>
<dbReference type="GO" id="GO:0045202">
    <property type="term" value="C:synapse"/>
    <property type="evidence" value="ECO:0007669"/>
    <property type="project" value="GOC"/>
</dbReference>
<feature type="transmembrane region" description="Helical" evidence="12">
    <location>
        <begin position="95"/>
        <end position="114"/>
    </location>
</feature>